<dbReference type="InterPro" id="IPR036388">
    <property type="entry name" value="WH-like_DNA-bd_sf"/>
</dbReference>
<dbReference type="AlphaFoldDB" id="L9WXK2"/>
<name>L9WXK2_9EURY</name>
<keyword evidence="2" id="KW-0804">Transcription</keyword>
<proteinExistence type="predicted"/>
<evidence type="ECO:0000313" key="6">
    <source>
        <dbReference type="Proteomes" id="UP000011531"/>
    </source>
</evidence>
<comment type="caution">
    <text evidence="5">The sequence shown here is derived from an EMBL/GenBank/DDBJ whole genome shotgun (WGS) entry which is preliminary data.</text>
</comment>
<dbReference type="Gene3D" id="1.10.10.10">
    <property type="entry name" value="Winged helix-like DNA-binding domain superfamily/Winged helix DNA-binding domain"/>
    <property type="match status" value="1"/>
</dbReference>
<sequence length="229" mass="26435">MSLIAEFSIVSPLMREAEAAPEMVFYTEDIHLTQSGEGKHVFWASGDDFETFESALQADPTTKEYTCLTELDDRRLYRVTYPEDAVQELLYPKAAEHDMVYLDVTTTSEETRFRARIPTLEALKAYRQACEEEGIPFRLHRLYQEEPDEPAERFGLTPAQYEILVRAHEHGYFDQPRCITLEELAEEAEVTSSALGRRLRRALDTLIEQTVRSDAEELNDHFSSERDTT</sequence>
<evidence type="ECO:0000259" key="4">
    <source>
        <dbReference type="Pfam" id="PF15915"/>
    </source>
</evidence>
<dbReference type="PANTHER" id="PTHR34236:SF1">
    <property type="entry name" value="DIMETHYL SULFOXIDE REDUCTASE TRANSCRIPTIONAL ACTIVATOR"/>
    <property type="match status" value="1"/>
</dbReference>
<evidence type="ECO:0000259" key="3">
    <source>
        <dbReference type="Pfam" id="PF04967"/>
    </source>
</evidence>
<keyword evidence="1" id="KW-0805">Transcription regulation</keyword>
<organism evidence="5 6">
    <name type="scientific">Natronococcus jeotgali DSM 18795</name>
    <dbReference type="NCBI Taxonomy" id="1227498"/>
    <lineage>
        <taxon>Archaea</taxon>
        <taxon>Methanobacteriati</taxon>
        <taxon>Methanobacteriota</taxon>
        <taxon>Stenosarchaea group</taxon>
        <taxon>Halobacteria</taxon>
        <taxon>Halobacteriales</taxon>
        <taxon>Natrialbaceae</taxon>
        <taxon>Natronococcus</taxon>
    </lineage>
</organism>
<reference evidence="5 6" key="1">
    <citation type="journal article" date="2014" name="PLoS Genet.">
        <title>Phylogenetically driven sequencing of extremely halophilic archaea reveals strategies for static and dynamic osmo-response.</title>
        <authorList>
            <person name="Becker E.A."/>
            <person name="Seitzer P.M."/>
            <person name="Tritt A."/>
            <person name="Larsen D."/>
            <person name="Krusor M."/>
            <person name="Yao A.I."/>
            <person name="Wu D."/>
            <person name="Madern D."/>
            <person name="Eisen J.A."/>
            <person name="Darling A.E."/>
            <person name="Facciotti M.T."/>
        </authorList>
    </citation>
    <scope>NUCLEOTIDE SEQUENCE [LARGE SCALE GENOMIC DNA]</scope>
    <source>
        <strain evidence="5 6">DSM 18795</strain>
    </source>
</reference>
<protein>
    <submittedName>
        <fullName evidence="5">Bacterio-opsin activator HTH domain protein</fullName>
    </submittedName>
</protein>
<dbReference type="Pfam" id="PF04967">
    <property type="entry name" value="HTH_10"/>
    <property type="match status" value="1"/>
</dbReference>
<evidence type="ECO:0000313" key="5">
    <source>
        <dbReference type="EMBL" id="ELY54200.1"/>
    </source>
</evidence>
<dbReference type="InterPro" id="IPR036390">
    <property type="entry name" value="WH_DNA-bd_sf"/>
</dbReference>
<evidence type="ECO:0000256" key="2">
    <source>
        <dbReference type="ARBA" id="ARBA00023163"/>
    </source>
</evidence>
<dbReference type="InterPro" id="IPR007050">
    <property type="entry name" value="HTH_bacterioopsin"/>
</dbReference>
<accession>L9WXK2</accession>
<feature type="domain" description="HTH bat-type" evidence="3">
    <location>
        <begin position="156"/>
        <end position="208"/>
    </location>
</feature>
<dbReference type="Pfam" id="PF15915">
    <property type="entry name" value="BAT"/>
    <property type="match status" value="1"/>
</dbReference>
<feature type="domain" description="Bacterioopsin transcriptional activator GAF and HTH associated" evidence="4">
    <location>
        <begin position="19"/>
        <end position="134"/>
    </location>
</feature>
<keyword evidence="6" id="KW-1185">Reference proteome</keyword>
<dbReference type="SUPFAM" id="SSF46785">
    <property type="entry name" value="Winged helix' DNA-binding domain"/>
    <property type="match status" value="1"/>
</dbReference>
<dbReference type="EMBL" id="AOIA01000141">
    <property type="protein sequence ID" value="ELY54200.1"/>
    <property type="molecule type" value="Genomic_DNA"/>
</dbReference>
<gene>
    <name evidence="5" type="ORF">C492_16523</name>
</gene>
<dbReference type="Proteomes" id="UP000011531">
    <property type="component" value="Unassembled WGS sequence"/>
</dbReference>
<dbReference type="InterPro" id="IPR031803">
    <property type="entry name" value="BAT_GAF/HTH-assoc"/>
</dbReference>
<dbReference type="PANTHER" id="PTHR34236">
    <property type="entry name" value="DIMETHYL SULFOXIDE REDUCTASE TRANSCRIPTIONAL ACTIVATOR"/>
    <property type="match status" value="1"/>
</dbReference>
<evidence type="ECO:0000256" key="1">
    <source>
        <dbReference type="ARBA" id="ARBA00023015"/>
    </source>
</evidence>